<evidence type="ECO:0000256" key="2">
    <source>
        <dbReference type="SAM" id="Phobius"/>
    </source>
</evidence>
<feature type="transmembrane region" description="Helical" evidence="2">
    <location>
        <begin position="21"/>
        <end position="40"/>
    </location>
</feature>
<protein>
    <submittedName>
        <fullName evidence="3">Uncharacterized protein</fullName>
    </submittedName>
</protein>
<proteinExistence type="predicted"/>
<organism evidence="3 4">
    <name type="scientific">Nocardioides faecalis</name>
    <dbReference type="NCBI Taxonomy" id="2803858"/>
    <lineage>
        <taxon>Bacteria</taxon>
        <taxon>Bacillati</taxon>
        <taxon>Actinomycetota</taxon>
        <taxon>Actinomycetes</taxon>
        <taxon>Propionibacteriales</taxon>
        <taxon>Nocardioidaceae</taxon>
        <taxon>Nocardioides</taxon>
    </lineage>
</organism>
<evidence type="ECO:0000313" key="4">
    <source>
        <dbReference type="Proteomes" id="UP000663791"/>
    </source>
</evidence>
<comment type="caution">
    <text evidence="3">The sequence shown here is derived from an EMBL/GenBank/DDBJ whole genome shotgun (WGS) entry which is preliminary data.</text>
</comment>
<evidence type="ECO:0000313" key="3">
    <source>
        <dbReference type="EMBL" id="MBM9460263.1"/>
    </source>
</evidence>
<accession>A0A938Y580</accession>
<dbReference type="AlphaFoldDB" id="A0A938Y580"/>
<evidence type="ECO:0000256" key="1">
    <source>
        <dbReference type="SAM" id="MobiDB-lite"/>
    </source>
</evidence>
<keyword evidence="4" id="KW-1185">Reference proteome</keyword>
<dbReference type="EMBL" id="JAERTX010000008">
    <property type="protein sequence ID" value="MBM9460263.1"/>
    <property type="molecule type" value="Genomic_DNA"/>
</dbReference>
<keyword evidence="2" id="KW-1133">Transmembrane helix</keyword>
<sequence>MTEARRRAGAEPQGRPRVSGLVLTAVGVLCFGLLGAYLMFFGGPGSDDSTGDRSVAEGGAPAADGKGAAEEKPTATASAEPVDDKALERFARAYVRIASRNPKRGLALLTADYRGASPRYLEVWSRISDPRILEVEGDPDTLSVTYTYTYSYSGRPRTEEVTLRLVKRGDSFLIAGGKARPH</sequence>
<dbReference type="RefSeq" id="WP_205291585.1">
    <property type="nucleotide sequence ID" value="NZ_CP074406.1"/>
</dbReference>
<feature type="region of interest" description="Disordered" evidence="1">
    <location>
        <begin position="48"/>
        <end position="81"/>
    </location>
</feature>
<keyword evidence="2" id="KW-0812">Transmembrane</keyword>
<feature type="compositionally biased region" description="Low complexity" evidence="1">
    <location>
        <begin position="56"/>
        <end position="66"/>
    </location>
</feature>
<dbReference type="Proteomes" id="UP000663791">
    <property type="component" value="Unassembled WGS sequence"/>
</dbReference>
<name>A0A938Y580_9ACTN</name>
<gene>
    <name evidence="3" type="ORF">JK386_10140</name>
</gene>
<keyword evidence="2" id="KW-0472">Membrane</keyword>
<reference evidence="3" key="1">
    <citation type="submission" date="2021-01" db="EMBL/GenBank/DDBJ databases">
        <title>Novel species in genus Nocardioides.</title>
        <authorList>
            <person name="Zhang G."/>
        </authorList>
    </citation>
    <scope>NUCLEOTIDE SEQUENCE</scope>
    <source>
        <strain evidence="3">Zg-536</strain>
    </source>
</reference>